<keyword evidence="7" id="KW-0418">Kinase</keyword>
<feature type="domain" description="Protein kinase" evidence="14">
    <location>
        <begin position="939"/>
        <end position="1233"/>
    </location>
</feature>
<dbReference type="SMART" id="SM00220">
    <property type="entry name" value="S_TKc"/>
    <property type="match status" value="2"/>
</dbReference>
<dbReference type="Gene3D" id="2.30.30.40">
    <property type="entry name" value="SH3 Domains"/>
    <property type="match status" value="1"/>
</dbReference>
<feature type="region of interest" description="Disordered" evidence="12">
    <location>
        <begin position="1345"/>
        <end position="1364"/>
    </location>
</feature>
<dbReference type="OMA" id="ETDICEN"/>
<dbReference type="Gene3D" id="3.40.50.10140">
    <property type="entry name" value="Toll/interleukin-1 receptor homology (TIR) domain"/>
    <property type="match status" value="1"/>
</dbReference>
<evidence type="ECO:0000256" key="9">
    <source>
        <dbReference type="ARBA" id="ARBA00023137"/>
    </source>
</evidence>
<evidence type="ECO:0000256" key="3">
    <source>
        <dbReference type="ARBA" id="ARBA00022443"/>
    </source>
</evidence>
<evidence type="ECO:0000256" key="7">
    <source>
        <dbReference type="ARBA" id="ARBA00022777"/>
    </source>
</evidence>
<dbReference type="PROSITE" id="PS50002">
    <property type="entry name" value="SH3"/>
    <property type="match status" value="1"/>
</dbReference>
<keyword evidence="9" id="KW-0829">Tyrosine-protein kinase</keyword>
<evidence type="ECO:0000313" key="18">
    <source>
        <dbReference type="RefSeq" id="XP_035693270.1"/>
    </source>
</evidence>
<dbReference type="GO" id="GO:0004674">
    <property type="term" value="F:protein serine/threonine kinase activity"/>
    <property type="evidence" value="ECO:0007669"/>
    <property type="project" value="UniProtKB-KW"/>
</dbReference>
<keyword evidence="4" id="KW-0723">Serine/threonine-protein kinase</keyword>
<dbReference type="PROSITE" id="PS50011">
    <property type="entry name" value="PROTEIN_KINASE_DOM"/>
    <property type="match status" value="3"/>
</dbReference>
<evidence type="ECO:0000256" key="1">
    <source>
        <dbReference type="ARBA" id="ARBA00006529"/>
    </source>
</evidence>
<reference evidence="17" key="1">
    <citation type="journal article" date="2020" name="Nat. Ecol. Evol.">
        <title>Deeply conserved synteny resolves early events in vertebrate evolution.</title>
        <authorList>
            <person name="Simakov O."/>
            <person name="Marletaz F."/>
            <person name="Yue J.X."/>
            <person name="O'Connell B."/>
            <person name="Jenkins J."/>
            <person name="Brandt A."/>
            <person name="Calef R."/>
            <person name="Tung C.H."/>
            <person name="Huang T.K."/>
            <person name="Schmutz J."/>
            <person name="Satoh N."/>
            <person name="Yu J.K."/>
            <person name="Putnam N.H."/>
            <person name="Green R.E."/>
            <person name="Rokhsar D.S."/>
        </authorList>
    </citation>
    <scope>NUCLEOTIDE SEQUENCE [LARGE SCALE GENOMIC DNA]</scope>
    <source>
        <strain evidence="17">S238N-H82</strain>
    </source>
</reference>
<dbReference type="GO" id="GO:0004713">
    <property type="term" value="F:protein tyrosine kinase activity"/>
    <property type="evidence" value="ECO:0000318"/>
    <property type="project" value="GO_Central"/>
</dbReference>
<feature type="binding site" evidence="11">
    <location>
        <position position="1816"/>
    </location>
    <ligand>
        <name>ATP</name>
        <dbReference type="ChEBI" id="CHEBI:30616"/>
    </ligand>
</feature>
<dbReference type="InterPro" id="IPR017441">
    <property type="entry name" value="Protein_kinase_ATP_BS"/>
</dbReference>
<gene>
    <name evidence="18" type="primary">LOC118427540</name>
</gene>
<keyword evidence="6 11" id="KW-0547">Nucleotide-binding</keyword>
<accession>A0A9J7M379</accession>
<dbReference type="InterPro" id="IPR036028">
    <property type="entry name" value="SH3-like_dom_sf"/>
</dbReference>
<dbReference type="InterPro" id="IPR050198">
    <property type="entry name" value="Non-receptor_tyrosine_kinases"/>
</dbReference>
<dbReference type="SUPFAM" id="SSF56112">
    <property type="entry name" value="Protein kinase-like (PK-like)"/>
    <property type="match status" value="3"/>
</dbReference>
<dbReference type="SUPFAM" id="SSF52200">
    <property type="entry name" value="Toll/Interleukin receptor TIR domain"/>
    <property type="match status" value="1"/>
</dbReference>
<feature type="domain" description="Protein kinase" evidence="14">
    <location>
        <begin position="594"/>
        <end position="880"/>
    </location>
</feature>
<evidence type="ECO:0000256" key="12">
    <source>
        <dbReference type="SAM" id="MobiDB-lite"/>
    </source>
</evidence>
<dbReference type="Gene3D" id="3.30.200.20">
    <property type="entry name" value="Phosphorylase Kinase, domain 1"/>
    <property type="match status" value="1"/>
</dbReference>
<comment type="similarity">
    <text evidence="1">Belongs to the protein kinase superfamily. STE Ser/Thr protein kinase family. MAP kinase kinase kinase subfamily.</text>
</comment>
<dbReference type="Pfam" id="PF00069">
    <property type="entry name" value="Pkinase"/>
    <property type="match status" value="1"/>
</dbReference>
<reference evidence="18" key="2">
    <citation type="submission" date="2025-08" db="UniProtKB">
        <authorList>
            <consortium name="RefSeq"/>
        </authorList>
    </citation>
    <scope>IDENTIFICATION</scope>
    <source>
        <strain evidence="18">S238N-H82</strain>
        <tissue evidence="18">Testes</tissue>
    </source>
</reference>
<feature type="compositionally biased region" description="Polar residues" evidence="12">
    <location>
        <begin position="1278"/>
        <end position="1307"/>
    </location>
</feature>
<feature type="region of interest" description="Disordered" evidence="12">
    <location>
        <begin position="1276"/>
        <end position="1332"/>
    </location>
</feature>
<dbReference type="OrthoDB" id="5978482at2759"/>
<dbReference type="PROSITE" id="PS00108">
    <property type="entry name" value="PROTEIN_KINASE_ST"/>
    <property type="match status" value="1"/>
</dbReference>
<dbReference type="GO" id="GO:0007165">
    <property type="term" value="P:signal transduction"/>
    <property type="evidence" value="ECO:0007669"/>
    <property type="project" value="InterPro"/>
</dbReference>
<keyword evidence="5" id="KW-0808">Transferase</keyword>
<evidence type="ECO:0000259" key="14">
    <source>
        <dbReference type="PROSITE" id="PS50011"/>
    </source>
</evidence>
<dbReference type="PROSITE" id="PS00107">
    <property type="entry name" value="PROTEIN_KINASE_ATP"/>
    <property type="match status" value="1"/>
</dbReference>
<dbReference type="GeneID" id="118427540"/>
<evidence type="ECO:0000256" key="6">
    <source>
        <dbReference type="ARBA" id="ARBA00022741"/>
    </source>
</evidence>
<evidence type="ECO:0000256" key="11">
    <source>
        <dbReference type="PROSITE-ProRule" id="PRU10141"/>
    </source>
</evidence>
<dbReference type="RefSeq" id="XP_035693270.1">
    <property type="nucleotide sequence ID" value="XM_035837377.1"/>
</dbReference>
<feature type="domain" description="Ig-like" evidence="16">
    <location>
        <begin position="1685"/>
        <end position="1770"/>
    </location>
</feature>
<dbReference type="GO" id="GO:0004715">
    <property type="term" value="F:non-membrane spanning protein tyrosine kinase activity"/>
    <property type="evidence" value="ECO:0007669"/>
    <property type="project" value="UniProtKB-EC"/>
</dbReference>
<dbReference type="PROSITE" id="PS50104">
    <property type="entry name" value="TIR"/>
    <property type="match status" value="1"/>
</dbReference>
<feature type="domain" description="TIR" evidence="15">
    <location>
        <begin position="13"/>
        <end position="161"/>
    </location>
</feature>
<dbReference type="PROSITE" id="PS50835">
    <property type="entry name" value="IG_LIKE"/>
    <property type="match status" value="1"/>
</dbReference>
<dbReference type="Gene3D" id="1.10.510.10">
    <property type="entry name" value="Transferase(Phosphotransferase) domain 1"/>
    <property type="match status" value="3"/>
</dbReference>
<dbReference type="Proteomes" id="UP000001554">
    <property type="component" value="Chromosome 12"/>
</dbReference>
<evidence type="ECO:0000256" key="5">
    <source>
        <dbReference type="ARBA" id="ARBA00022679"/>
    </source>
</evidence>
<evidence type="ECO:0000256" key="4">
    <source>
        <dbReference type="ARBA" id="ARBA00022527"/>
    </source>
</evidence>
<dbReference type="PANTHER" id="PTHR24418">
    <property type="entry name" value="TYROSINE-PROTEIN KINASE"/>
    <property type="match status" value="1"/>
</dbReference>
<evidence type="ECO:0000256" key="10">
    <source>
        <dbReference type="PROSITE-ProRule" id="PRU00192"/>
    </source>
</evidence>
<dbReference type="InterPro" id="IPR011009">
    <property type="entry name" value="Kinase-like_dom_sf"/>
</dbReference>
<keyword evidence="3 10" id="KW-0728">SH3 domain</keyword>
<dbReference type="InterPro" id="IPR001452">
    <property type="entry name" value="SH3_domain"/>
</dbReference>
<name>A0A9J7M379_BRAFL</name>
<dbReference type="InterPro" id="IPR035897">
    <property type="entry name" value="Toll_tir_struct_dom_sf"/>
</dbReference>
<keyword evidence="17" id="KW-1185">Reference proteome</keyword>
<dbReference type="EC" id="2.7.10.2" evidence="2"/>
<protein>
    <recommendedName>
        <fullName evidence="2">non-specific protein-tyrosine kinase</fullName>
        <ecNumber evidence="2">2.7.10.2</ecNumber>
    </recommendedName>
</protein>
<evidence type="ECO:0000259" key="15">
    <source>
        <dbReference type="PROSITE" id="PS50104"/>
    </source>
</evidence>
<keyword evidence="8 11" id="KW-0067">ATP-binding</keyword>
<sequence length="2046" mass="232768">MAEAFAGSPEGPSRYDLLFLSSDEDKLWTEENLVKPLEKRGYTTCLPHRDFTPGMPKLNLLHDALKNSMRTVLVITPEFLEDWQFKQALDPTFIDEGKLIPFIYKRCNTLPEALTKVMPLEYNEQVDPCLLLDRIGNSIEHRKKSVDTPRRDRPRPVSEVLWDVVVYERLPGSVGTESNRRYSESGDWSVDAFFNDVDGYLQRLDRKEGRPFINIETDICENIIPEHLVKPALSHLSNYDKSRMVLSKLSCYRRSTKIVMVALIALNELILNDPIEGITANRINDFEKILRAKVQPASLHAQATKEQRLRLTTYSNLLRCIILHLARGNLKTVFSQDDLSKLETIKRALEEDYEDDNPPRLDFALTCTIQALTCVTEPQEKFRKICQTVGDILKEVDCITRSQSASKPDCSSLGSKIDKAGIFDTGVAATYLLPKITSTHALLCLRTLLDHHIQKCTKGTFWKRQTKANKKQKGAEWILYHTAVMFVRVLKNKDCPKELRTLAANGDRSVVSSEQDGEGLLCLASFWSNQRLKNMPGYSKVQPLINKECRELVYCDIPDIANALSRRLLVKDNCLEVEKLVTEVQPKHIRSLHSTKGLEIERGPIHTCHNTVIYHGTMSGNHHVVVKVPQLQRLENLQCTEDIVSVDRIRNEILMLKHLRHENIMPISGYVLAIPPVHYITEFMHYGNLRQYLCNNRRSMWPAQHLLGIASDILQALIFLESRSIVHRNIRARKVLLGQSGNRMAIKLTGFELAREVEQNSSFYHFDMYRGTKNEELPLRWLAVESLAYCRYSVKSDIWMYAVVLYEIFTMGCVPWQEFAARSFDEVLQNIVHRNLRMKRPPCIPNAVFQVILECMNVEDRSRPSYSTLADKLGQLHDRYLESADVVYGEKLTAPPPIVQSNMADTSPIPTIAVPGRVFIPDPVPGVFESDPEDDGIYIDTLPYSTEESVYNVYEDVDKQDMMLTSAVAAEDQPQPQKENQFMEVTRYNERKTRTLKDFRREMKNQNSTLRIADLRQSIKEGSMTMVTEGTRMGTLEDWLIKTKEEDPTHYALHIAKALQAVHNKGFVHSDLRLGHVFLDASPHGTRDITIKLGRLSRVKKLQRGVYDMSLSESMFQDMDGCPTDSIRWSPAEVIQSGTYSFASDVYSLGVVFWQMYMAGQLLSSQGAHVRLIPHQLLKNEDVLLFLEGSHFLPKPPNCPDWMYTVMKKCWAYQLLERPAIQDVIEVLNHSDLGNALFSSWKQSCDPPDLSEIYDRPYEGASADSWLSDRSGIGRTASARSNVDQPSHGTATEMSRSMTDLQDQNPHQRAPPPFPRDNSLNLPEPLPPRDYEGLLYPYEQSEARLSEDEYENPNQDPYEDPGPVIHQIDQEQSEARLSGDEYENPDDEEFYEDPGPVIHQINQAYSDKVAVLSSHHPQYNLKLSVGEVLTDLQHLGNGWWKGTSAEGRGQFMSANVEFFVDGRDAYSVNKEILEQDVQLNPNLKARVILDYTPDDELTIVAGEMVTVVDETTSDEDGWIRVMSSRGEGLVPKLCLASTIKDTTSSLTACNIDSDTDDMYDFADVPGEEGVYEEWSPPPSQAPSDQRFSINISMKKTEKNDNYRLMVSMADPGRLSVEYTKNGQLKKSRDQCLEADVAAHNMTEEQKDHYHPLAYGWMIKSMKKTIGARDITFLDWASTAANPMFPAAVEKGSIIYGPRVGNGEEDGRLVLVCMSPFYGKKCVRHEWYKDGDLVSEGVDLCMLYVTEPGEYRCHIISCSDDREMAMSEPVKVVQIYRVPEEYLIPPSALRLRVDPIGRGASATVFKASWKGTIVAAKELKGVRMNQIRNNEIEIMSKLHHPNIVSFFGVCFRESVIIVTEFVNGYDLSKAIADKKKFPPGSQGYIAYQLGQALDYMHQRKIVHQDVKPSNVLVDEKTYVTKLSDFGLGDFRRTRHSLTRETGLQGTIGYKHIESLESTQLQPASDVYAFGCVFYELFLGEEVWKGLMDWHIVSKIHKGEYPSYDHMSVPEEVHNVLSLCFTDADRRATMSELLPYVKKLVGRNYIVD</sequence>
<evidence type="ECO:0000313" key="17">
    <source>
        <dbReference type="Proteomes" id="UP000001554"/>
    </source>
</evidence>
<dbReference type="Pfam" id="PF13676">
    <property type="entry name" value="TIR_2"/>
    <property type="match status" value="1"/>
</dbReference>
<evidence type="ECO:0000259" key="13">
    <source>
        <dbReference type="PROSITE" id="PS50002"/>
    </source>
</evidence>
<dbReference type="InterPro" id="IPR008271">
    <property type="entry name" value="Ser/Thr_kinase_AS"/>
</dbReference>
<feature type="domain" description="Protein kinase" evidence="14">
    <location>
        <begin position="1789"/>
        <end position="2035"/>
    </location>
</feature>
<dbReference type="KEGG" id="bfo:118427540"/>
<organism evidence="17 18">
    <name type="scientific">Branchiostoma floridae</name>
    <name type="common">Florida lancelet</name>
    <name type="synonym">Amphioxus</name>
    <dbReference type="NCBI Taxonomy" id="7739"/>
    <lineage>
        <taxon>Eukaryota</taxon>
        <taxon>Metazoa</taxon>
        <taxon>Chordata</taxon>
        <taxon>Cephalochordata</taxon>
        <taxon>Leptocardii</taxon>
        <taxon>Amphioxiformes</taxon>
        <taxon>Branchiostomatidae</taxon>
        <taxon>Branchiostoma</taxon>
    </lineage>
</organism>
<dbReference type="GO" id="GO:0005886">
    <property type="term" value="C:plasma membrane"/>
    <property type="evidence" value="ECO:0000318"/>
    <property type="project" value="GO_Central"/>
</dbReference>
<evidence type="ECO:0000256" key="2">
    <source>
        <dbReference type="ARBA" id="ARBA00011903"/>
    </source>
</evidence>
<dbReference type="GO" id="GO:0005524">
    <property type="term" value="F:ATP binding"/>
    <property type="evidence" value="ECO:0007669"/>
    <property type="project" value="UniProtKB-UniRule"/>
</dbReference>
<feature type="domain" description="SH3" evidence="13">
    <location>
        <begin position="1480"/>
        <end position="1540"/>
    </location>
</feature>
<dbReference type="InterPro" id="IPR007110">
    <property type="entry name" value="Ig-like_dom"/>
</dbReference>
<dbReference type="InterPro" id="IPR000719">
    <property type="entry name" value="Prot_kinase_dom"/>
</dbReference>
<dbReference type="InterPro" id="IPR000157">
    <property type="entry name" value="TIR_dom"/>
</dbReference>
<evidence type="ECO:0000259" key="16">
    <source>
        <dbReference type="PROSITE" id="PS50835"/>
    </source>
</evidence>
<dbReference type="Pfam" id="PF07714">
    <property type="entry name" value="PK_Tyr_Ser-Thr"/>
    <property type="match status" value="2"/>
</dbReference>
<dbReference type="SUPFAM" id="SSF50044">
    <property type="entry name" value="SH3-domain"/>
    <property type="match status" value="1"/>
</dbReference>
<dbReference type="SMART" id="SM00326">
    <property type="entry name" value="SH3"/>
    <property type="match status" value="2"/>
</dbReference>
<proteinExistence type="inferred from homology"/>
<dbReference type="InterPro" id="IPR001245">
    <property type="entry name" value="Ser-Thr/Tyr_kinase_cat_dom"/>
</dbReference>
<evidence type="ECO:0000256" key="8">
    <source>
        <dbReference type="ARBA" id="ARBA00022840"/>
    </source>
</evidence>